<dbReference type="AlphaFoldDB" id="A0A316U1H7"/>
<evidence type="ECO:0000313" key="2">
    <source>
        <dbReference type="EMBL" id="PWN19229.1"/>
    </source>
</evidence>
<proteinExistence type="predicted"/>
<feature type="compositionally biased region" description="Acidic residues" evidence="1">
    <location>
        <begin position="48"/>
        <end position="107"/>
    </location>
</feature>
<dbReference type="GeneID" id="37017058"/>
<reference evidence="2 3" key="1">
    <citation type="journal article" date="2018" name="Mol. Biol. Evol.">
        <title>Broad Genomic Sampling Reveals a Smut Pathogenic Ancestry of the Fungal Clade Ustilaginomycotina.</title>
        <authorList>
            <person name="Kijpornyongpan T."/>
            <person name="Mondo S.J."/>
            <person name="Barry K."/>
            <person name="Sandor L."/>
            <person name="Lee J."/>
            <person name="Lipzen A."/>
            <person name="Pangilinan J."/>
            <person name="LaButti K."/>
            <person name="Hainaut M."/>
            <person name="Henrissat B."/>
            <person name="Grigoriev I.V."/>
            <person name="Spatafora J.W."/>
            <person name="Aime M.C."/>
        </authorList>
    </citation>
    <scope>NUCLEOTIDE SEQUENCE [LARGE SCALE GENOMIC DNA]</scope>
    <source>
        <strain evidence="2 3">MCA 4718</strain>
    </source>
</reference>
<sequence>MPPQTRTRSAARAASITEKPSATAASKSKGNGSGKTKGKGKATAQPVEEPEVDEGEDESEDDNDDDGEVEGSDEDNERDGESDENDEEEDVDDEHLEQDDSESDVDEASDKAASEPSASRPPPPLPTSQGPTASSSSSSSARLDPALFKAYFSSNAASTSNLKSSLKKTAPLAPPTQAELREAREQRKAIKVAKRRREERRGGVVKGRDGLPMRRLGDGRTVVRSLDPAGRRAGAGAGAHHEAAAKGLQELPKELYLPISSARGGAEEGDLTNALAAQKSKRFLKRKLGTGSSPLTPTSSSSSATTLEKQKKAATSADDPLGLEDPAFLPGGEFAHLASLTGKKKKRGRGGSGGGGGAVKKPASKSDLRGDAVRGLPGRMGGAAMVFNRSAR</sequence>
<accession>A0A316U1H7</accession>
<feature type="compositionally biased region" description="Low complexity" evidence="1">
    <location>
        <begin position="157"/>
        <end position="170"/>
    </location>
</feature>
<feature type="compositionally biased region" description="Basic residues" evidence="1">
    <location>
        <begin position="189"/>
        <end position="198"/>
    </location>
</feature>
<feature type="compositionally biased region" description="Low complexity" evidence="1">
    <location>
        <begin position="127"/>
        <end position="140"/>
    </location>
</feature>
<dbReference type="Proteomes" id="UP000245942">
    <property type="component" value="Unassembled WGS sequence"/>
</dbReference>
<feature type="compositionally biased region" description="Basic and acidic residues" evidence="1">
    <location>
        <begin position="179"/>
        <end position="188"/>
    </location>
</feature>
<dbReference type="RefSeq" id="XP_025346389.1">
    <property type="nucleotide sequence ID" value="XM_025495324.1"/>
</dbReference>
<feature type="compositionally biased region" description="Basic and acidic residues" evidence="1">
    <location>
        <begin position="199"/>
        <end position="218"/>
    </location>
</feature>
<feature type="compositionally biased region" description="Low complexity" evidence="1">
    <location>
        <begin position="289"/>
        <end position="307"/>
    </location>
</feature>
<feature type="region of interest" description="Disordered" evidence="1">
    <location>
        <begin position="284"/>
        <end position="392"/>
    </location>
</feature>
<feature type="region of interest" description="Disordered" evidence="1">
    <location>
        <begin position="1"/>
        <end position="141"/>
    </location>
</feature>
<dbReference type="OrthoDB" id="2554945at2759"/>
<evidence type="ECO:0000313" key="3">
    <source>
        <dbReference type="Proteomes" id="UP000245942"/>
    </source>
</evidence>
<protein>
    <submittedName>
        <fullName evidence="2">Uncharacterized protein</fullName>
    </submittedName>
</protein>
<organism evidence="2 3">
    <name type="scientific">Pseudomicrostroma glucosiphilum</name>
    <dbReference type="NCBI Taxonomy" id="1684307"/>
    <lineage>
        <taxon>Eukaryota</taxon>
        <taxon>Fungi</taxon>
        <taxon>Dikarya</taxon>
        <taxon>Basidiomycota</taxon>
        <taxon>Ustilaginomycotina</taxon>
        <taxon>Exobasidiomycetes</taxon>
        <taxon>Microstromatales</taxon>
        <taxon>Microstromatales incertae sedis</taxon>
        <taxon>Pseudomicrostroma</taxon>
    </lineage>
</organism>
<keyword evidence="3" id="KW-1185">Reference proteome</keyword>
<gene>
    <name evidence="2" type="ORF">BCV69DRAFT_48069</name>
</gene>
<feature type="compositionally biased region" description="Low complexity" evidence="1">
    <location>
        <begin position="1"/>
        <end position="30"/>
    </location>
</feature>
<dbReference type="EMBL" id="KZ819332">
    <property type="protein sequence ID" value="PWN19229.1"/>
    <property type="molecule type" value="Genomic_DNA"/>
</dbReference>
<name>A0A316U1H7_9BASI</name>
<feature type="region of interest" description="Disordered" evidence="1">
    <location>
        <begin position="157"/>
        <end position="250"/>
    </location>
</feature>
<evidence type="ECO:0000256" key="1">
    <source>
        <dbReference type="SAM" id="MobiDB-lite"/>
    </source>
</evidence>